<comment type="caution">
    <text evidence="6">The sequence shown here is derived from an EMBL/GenBank/DDBJ whole genome shotgun (WGS) entry which is preliminary data.</text>
</comment>
<feature type="domain" description="Ig-like" evidence="5">
    <location>
        <begin position="140"/>
        <end position="224"/>
    </location>
</feature>
<proteinExistence type="predicted"/>
<dbReference type="InterPro" id="IPR003599">
    <property type="entry name" value="Ig_sub"/>
</dbReference>
<dbReference type="Gene3D" id="2.60.40.10">
    <property type="entry name" value="Immunoglobulins"/>
    <property type="match status" value="3"/>
</dbReference>
<evidence type="ECO:0000256" key="2">
    <source>
        <dbReference type="ARBA" id="ARBA00022490"/>
    </source>
</evidence>
<evidence type="ECO:0000259" key="5">
    <source>
        <dbReference type="PROSITE" id="PS50835"/>
    </source>
</evidence>
<dbReference type="Proteomes" id="UP000824782">
    <property type="component" value="Unassembled WGS sequence"/>
</dbReference>
<dbReference type="FunFam" id="2.60.40.10:FF:000214">
    <property type="entry name" value="titin isoform X1"/>
    <property type="match status" value="1"/>
</dbReference>
<dbReference type="InterPro" id="IPR013098">
    <property type="entry name" value="Ig_I-set"/>
</dbReference>
<organism evidence="6 7">
    <name type="scientific">Engystomops pustulosus</name>
    <name type="common">Tungara frog</name>
    <name type="synonym">Physalaemus pustulosus</name>
    <dbReference type="NCBI Taxonomy" id="76066"/>
    <lineage>
        <taxon>Eukaryota</taxon>
        <taxon>Metazoa</taxon>
        <taxon>Chordata</taxon>
        <taxon>Craniata</taxon>
        <taxon>Vertebrata</taxon>
        <taxon>Euteleostomi</taxon>
        <taxon>Amphibia</taxon>
        <taxon>Batrachia</taxon>
        <taxon>Anura</taxon>
        <taxon>Neobatrachia</taxon>
        <taxon>Hyloidea</taxon>
        <taxon>Leptodactylidae</taxon>
        <taxon>Leiuperinae</taxon>
        <taxon>Engystomops</taxon>
    </lineage>
</organism>
<dbReference type="PANTHER" id="PTHR35971">
    <property type="entry name" value="SI:DKEY-31G6.6"/>
    <property type="match status" value="1"/>
</dbReference>
<keyword evidence="3" id="KW-0597">Phosphoprotein</keyword>
<accession>A0AAV6YIW2</accession>
<feature type="non-terminal residue" evidence="6">
    <location>
        <position position="253"/>
    </location>
</feature>
<dbReference type="InterPro" id="IPR036179">
    <property type="entry name" value="Ig-like_dom_sf"/>
</dbReference>
<evidence type="ECO:0000256" key="4">
    <source>
        <dbReference type="ARBA" id="ARBA00023157"/>
    </source>
</evidence>
<dbReference type="SMART" id="SM00408">
    <property type="entry name" value="IGc2"/>
    <property type="match status" value="2"/>
</dbReference>
<dbReference type="PANTHER" id="PTHR35971:SF5">
    <property type="entry name" value="OBSCURIN LIKE CYTOSKELETAL ADAPTOR 1"/>
    <property type="match status" value="1"/>
</dbReference>
<dbReference type="InterPro" id="IPR003598">
    <property type="entry name" value="Ig_sub2"/>
</dbReference>
<sequence>MLQPSDKYKMQQEGINVELAIQDVDLKDSGNYTCVIGDEATTATLSIIELSPHFSSELTDLKVTEGGTAVLMCEVTKPSAVVQWMKGEKTIRLSDKYDIRQEGSRLQLQINDLELSDASTYSCVCGDQKTMASLTISALPVVFIEQLKDLHVSEGDVATFHCELNKPGLSVEWRRGDVPMTPGDRTTMKQDGRAHALLIRAVTEKDSGEFSCRCGDLTTSAHLSVHALPVIFKEELKKVEVLEGEDVVLRCEL</sequence>
<dbReference type="InterPro" id="IPR052385">
    <property type="entry name" value="Obscurin/Obscurin-like_Reg"/>
</dbReference>
<reference evidence="6" key="1">
    <citation type="thesis" date="2020" institute="ProQuest LLC" country="789 East Eisenhower Parkway, Ann Arbor, MI, USA">
        <title>Comparative Genomics and Chromosome Evolution.</title>
        <authorList>
            <person name="Mudd A.B."/>
        </authorList>
    </citation>
    <scope>NUCLEOTIDE SEQUENCE</scope>
    <source>
        <strain evidence="6">237g6f4</strain>
        <tissue evidence="6">Blood</tissue>
    </source>
</reference>
<feature type="domain" description="Ig-like" evidence="5">
    <location>
        <begin position="52"/>
        <end position="135"/>
    </location>
</feature>
<evidence type="ECO:0000313" key="6">
    <source>
        <dbReference type="EMBL" id="KAG8535127.1"/>
    </source>
</evidence>
<dbReference type="AlphaFoldDB" id="A0AAV6YIW2"/>
<evidence type="ECO:0000256" key="3">
    <source>
        <dbReference type="ARBA" id="ARBA00022553"/>
    </source>
</evidence>
<name>A0AAV6YIW2_ENGPU</name>
<dbReference type="SUPFAM" id="SSF48726">
    <property type="entry name" value="Immunoglobulin"/>
    <property type="match status" value="3"/>
</dbReference>
<keyword evidence="2" id="KW-0963">Cytoplasm</keyword>
<dbReference type="InterPro" id="IPR007110">
    <property type="entry name" value="Ig-like_dom"/>
</dbReference>
<comment type="subcellular location">
    <subcellularLocation>
        <location evidence="1">Cytoplasm</location>
    </subcellularLocation>
</comment>
<dbReference type="InterPro" id="IPR013783">
    <property type="entry name" value="Ig-like_fold"/>
</dbReference>
<keyword evidence="7" id="KW-1185">Reference proteome</keyword>
<evidence type="ECO:0000313" key="7">
    <source>
        <dbReference type="Proteomes" id="UP000824782"/>
    </source>
</evidence>
<dbReference type="EMBL" id="WNYA01077656">
    <property type="protein sequence ID" value="KAG8535127.1"/>
    <property type="molecule type" value="Genomic_DNA"/>
</dbReference>
<keyword evidence="4" id="KW-1015">Disulfide bond</keyword>
<dbReference type="Pfam" id="PF07679">
    <property type="entry name" value="I-set"/>
    <property type="match status" value="3"/>
</dbReference>
<evidence type="ECO:0000256" key="1">
    <source>
        <dbReference type="ARBA" id="ARBA00004496"/>
    </source>
</evidence>
<protein>
    <recommendedName>
        <fullName evidence="5">Ig-like domain-containing protein</fullName>
    </recommendedName>
</protein>
<dbReference type="SMART" id="SM00409">
    <property type="entry name" value="IG"/>
    <property type="match status" value="2"/>
</dbReference>
<gene>
    <name evidence="6" type="ORF">GDO81_029373</name>
</gene>
<dbReference type="PROSITE" id="PS50835">
    <property type="entry name" value="IG_LIKE"/>
    <property type="match status" value="2"/>
</dbReference>
<dbReference type="GO" id="GO:0005737">
    <property type="term" value="C:cytoplasm"/>
    <property type="evidence" value="ECO:0007669"/>
    <property type="project" value="UniProtKB-SubCell"/>
</dbReference>
<dbReference type="FunFam" id="2.60.40.10:FF:000228">
    <property type="entry name" value="obscurin isoform X4"/>
    <property type="match status" value="1"/>
</dbReference>